<sequence>MDNINLIFLLYLHFIIFQKRFIFILMAEIYVFFYKKPNLVFTPPFQKQNRNDPSGVSEGEINIYRKK</sequence>
<reference evidence="2" key="1">
    <citation type="submission" date="2023-10" db="EMBL/GenBank/DDBJ databases">
        <title>Characterization and whole genome sequencing of a novel strain of Bergeyella porcorum QD2021 isolated from pig.</title>
        <authorList>
            <person name="Liu G."/>
            <person name="Chen C."/>
            <person name="Han X."/>
        </authorList>
    </citation>
    <scope>NUCLEOTIDE SEQUENCE</scope>
    <source>
        <strain evidence="2">QD2021</strain>
    </source>
</reference>
<accession>A0AAU0EYE0</accession>
<protein>
    <submittedName>
        <fullName evidence="2">Uncharacterized protein</fullName>
    </submittedName>
</protein>
<evidence type="ECO:0000313" key="3">
    <source>
        <dbReference type="Proteomes" id="UP001432059"/>
    </source>
</evidence>
<feature type="transmembrane region" description="Helical" evidence="1">
    <location>
        <begin position="6"/>
        <end position="33"/>
    </location>
</feature>
<keyword evidence="3" id="KW-1185">Reference proteome</keyword>
<keyword evidence="1" id="KW-0812">Transmembrane</keyword>
<keyword evidence="1" id="KW-1133">Transmembrane helix</keyword>
<proteinExistence type="predicted"/>
<organism evidence="2 3">
    <name type="scientific">Bergeyella porcorum</name>
    <dbReference type="NCBI Taxonomy" id="1735111"/>
    <lineage>
        <taxon>Bacteria</taxon>
        <taxon>Pseudomonadati</taxon>
        <taxon>Bacteroidota</taxon>
        <taxon>Flavobacteriia</taxon>
        <taxon>Flavobacteriales</taxon>
        <taxon>Weeksellaceae</taxon>
        <taxon>Bergeyella</taxon>
    </lineage>
</organism>
<dbReference type="KEGG" id="bpor:BPO_0054"/>
<dbReference type="EMBL" id="CP136426">
    <property type="protein sequence ID" value="WOC50701.1"/>
    <property type="molecule type" value="Genomic_DNA"/>
</dbReference>
<keyword evidence="1" id="KW-0472">Membrane</keyword>
<dbReference type="AlphaFoldDB" id="A0AAU0EYE0"/>
<name>A0AAU0EYE0_9FLAO</name>
<gene>
    <name evidence="2" type="ORF">BPO_0054</name>
</gene>
<evidence type="ECO:0000313" key="2">
    <source>
        <dbReference type="EMBL" id="WOC50701.1"/>
    </source>
</evidence>
<evidence type="ECO:0000256" key="1">
    <source>
        <dbReference type="SAM" id="Phobius"/>
    </source>
</evidence>
<dbReference type="Proteomes" id="UP001432059">
    <property type="component" value="Chromosome"/>
</dbReference>